<dbReference type="RefSeq" id="WP_065680175.1">
    <property type="nucleotide sequence ID" value="NZ_AP025460.1"/>
</dbReference>
<feature type="domain" description="AAA" evidence="1">
    <location>
        <begin position="1"/>
        <end position="201"/>
    </location>
</feature>
<dbReference type="GeneID" id="94231859"/>
<evidence type="ECO:0000259" key="1">
    <source>
        <dbReference type="Pfam" id="PF13614"/>
    </source>
</evidence>
<dbReference type="GO" id="GO:0016787">
    <property type="term" value="F:hydrolase activity"/>
    <property type="evidence" value="ECO:0007669"/>
    <property type="project" value="UniProtKB-KW"/>
</dbReference>
<dbReference type="Gene3D" id="3.40.50.300">
    <property type="entry name" value="P-loop containing nucleotide triphosphate hydrolases"/>
    <property type="match status" value="1"/>
</dbReference>
<dbReference type="InterPro" id="IPR027417">
    <property type="entry name" value="P-loop_NTPase"/>
</dbReference>
<dbReference type="InterPro" id="IPR050678">
    <property type="entry name" value="DNA_Partitioning_ATPase"/>
</dbReference>
<evidence type="ECO:0000313" key="3">
    <source>
        <dbReference type="Proteomes" id="UP000092876"/>
    </source>
</evidence>
<dbReference type="Proteomes" id="UP000092876">
    <property type="component" value="Unassembled WGS sequence"/>
</dbReference>
<protein>
    <submittedName>
        <fullName evidence="2">Chromosome-partitioning ATPase Soj</fullName>
        <ecNumber evidence="2">3.6.-.-</ecNumber>
    </submittedName>
</protein>
<dbReference type="EC" id="3.6.-.-" evidence="2"/>
<dbReference type="Pfam" id="PF13614">
    <property type="entry name" value="AAA_31"/>
    <property type="match status" value="1"/>
</dbReference>
<sequence length="338" mass="37790">MKSIVFFNNKGGVGKTTLLCNVASVLAIEHGKKVLVVDADPQCNTTTYCLNEQKVEDLLSKVKRDTIESFIEPLKKGKGFLKDPISPVTSPRFCFDIIPGDPKLALSEDLLASDWKSAISGDARGLQTSFVMKDLLLKYEDTYDFIFFDVGPSLGALNRSILISADYYLVPMSVDVFSLSAIENISISLKKWKNSIKKSLDFHRDEEDEDFMIDGHKINWTLDFLGFAVQQYTAKTVSGKKRPVNAYEKINKKIPSLIKKHLVSEKVVDIDKYRLGEIQNLHSLVPLSQSANCPIFKLKSSDGVVGAHFTMVKESKDIFNNIAINIIKNMESSHDNLA</sequence>
<dbReference type="SUPFAM" id="SSF52540">
    <property type="entry name" value="P-loop containing nucleoside triphosphate hydrolases"/>
    <property type="match status" value="1"/>
</dbReference>
<dbReference type="PANTHER" id="PTHR13696:SF52">
    <property type="entry name" value="PARA FAMILY PROTEIN CT_582"/>
    <property type="match status" value="1"/>
</dbReference>
<proteinExistence type="predicted"/>
<organism evidence="2 3">
    <name type="scientific">Vibrio atlanticus</name>
    <dbReference type="NCBI Taxonomy" id="693153"/>
    <lineage>
        <taxon>Bacteria</taxon>
        <taxon>Pseudomonadati</taxon>
        <taxon>Pseudomonadota</taxon>
        <taxon>Gammaproteobacteria</taxon>
        <taxon>Vibrionales</taxon>
        <taxon>Vibrionaceae</taxon>
        <taxon>Vibrio</taxon>
    </lineage>
</organism>
<dbReference type="InterPro" id="IPR025669">
    <property type="entry name" value="AAA_dom"/>
</dbReference>
<accession>A0A1C3J2D6</accession>
<keyword evidence="2" id="KW-0378">Hydrolase</keyword>
<dbReference type="AlphaFoldDB" id="A0A1C3J2D6"/>
<dbReference type="CDD" id="cd02042">
    <property type="entry name" value="ParAB_family"/>
    <property type="match status" value="1"/>
</dbReference>
<evidence type="ECO:0000313" key="2">
    <source>
        <dbReference type="EMBL" id="SBS67823.1"/>
    </source>
</evidence>
<dbReference type="PANTHER" id="PTHR13696">
    <property type="entry name" value="P-LOOP CONTAINING NUCLEOSIDE TRIPHOSPHATE HYDROLASE"/>
    <property type="match status" value="1"/>
</dbReference>
<dbReference type="EMBL" id="FLQP01000071">
    <property type="protein sequence ID" value="SBS67823.1"/>
    <property type="molecule type" value="Genomic_DNA"/>
</dbReference>
<gene>
    <name evidence="2" type="primary">soj_4</name>
    <name evidence="2" type="ORF">VAT7223_03910</name>
</gene>
<reference evidence="3" key="1">
    <citation type="submission" date="2016-06" db="EMBL/GenBank/DDBJ databases">
        <authorList>
            <person name="Rodrigo-Torres Lidia"/>
            <person name="Arahal R.David."/>
        </authorList>
    </citation>
    <scope>NUCLEOTIDE SEQUENCE [LARGE SCALE GENOMIC DNA]</scope>
    <source>
        <strain evidence="3">CECT 7223</strain>
    </source>
</reference>
<name>A0A1C3J2D6_9VIBR</name>